<feature type="region of interest" description="G1" evidence="7">
    <location>
        <begin position="207"/>
        <end position="214"/>
    </location>
</feature>
<dbReference type="PANTHER" id="PTHR42698:SF1">
    <property type="entry name" value="GTPASE ERA, MITOCHONDRIAL"/>
    <property type="match status" value="1"/>
</dbReference>
<feature type="region of interest" description="G4" evidence="7">
    <location>
        <begin position="316"/>
        <end position="319"/>
    </location>
</feature>
<feature type="region of interest" description="G2" evidence="7">
    <location>
        <begin position="233"/>
        <end position="237"/>
    </location>
</feature>
<keyword evidence="6" id="KW-1003">Cell membrane</keyword>
<sequence>MTDASQRPHGERRRSAGGGGPDAGQRAADGERRRSAGGGGPDAGQRAADGERRLTPGERNELRRQERRAARRAEQQGAEPRGRKPGGARGGASGERGAAGGAASGSRGGRSGGFPGTRGERAGTSRGGAGRRDEPGAGRGGAGVPGGRGQAAAPGRDEAAGRPGRVGKPGVPDGRTERKPRLHRHKAASPDRRDDGVYRAGFACFVGRPNAGKSTLTNAIVGQKIAITSNKPQTTRHVIRGILHRPDAQLVLVDTPGLHRPRTLLGERLNDLVREVWSEVDVIGVCFPADEPVGRGDRFISAEISELKAKVIAVVTKVDLVDPQTLAQRLLAISELYDFAEIVPVSAVSGHQVEILTDVMVRYLPESPQLYPDDVLTDEPEQVLIAELIREAALEGVRDELPHSIAVIVEEMLVEGNLTRIFADIYVERDSQKSIVIGARGARLKEVGSTARVEIERLLGSKVYLDLHVRVAKEWQRDPKQLRKLGF</sequence>
<dbReference type="SUPFAM" id="SSF54814">
    <property type="entry name" value="Prokaryotic type KH domain (KH-domain type II)"/>
    <property type="match status" value="1"/>
</dbReference>
<dbReference type="NCBIfam" id="TIGR00436">
    <property type="entry name" value="era"/>
    <property type="match status" value="1"/>
</dbReference>
<evidence type="ECO:0000256" key="3">
    <source>
        <dbReference type="ARBA" id="ARBA00022741"/>
    </source>
</evidence>
<dbReference type="PANTHER" id="PTHR42698">
    <property type="entry name" value="GTPASE ERA"/>
    <property type="match status" value="1"/>
</dbReference>
<dbReference type="InterPro" id="IPR009019">
    <property type="entry name" value="KH_sf_prok-type"/>
</dbReference>
<dbReference type="InterPro" id="IPR030388">
    <property type="entry name" value="G_ERA_dom"/>
</dbReference>
<comment type="subunit">
    <text evidence="6">Monomer.</text>
</comment>
<keyword evidence="5 6" id="KW-0342">GTP-binding</keyword>
<feature type="domain" description="KH type-2" evidence="10">
    <location>
        <begin position="397"/>
        <end position="473"/>
    </location>
</feature>
<dbReference type="Pfam" id="PF01926">
    <property type="entry name" value="MMR_HSR1"/>
    <property type="match status" value="1"/>
</dbReference>
<keyword evidence="6" id="KW-0472">Membrane</keyword>
<feature type="region of interest" description="G3" evidence="7">
    <location>
        <begin position="254"/>
        <end position="257"/>
    </location>
</feature>
<dbReference type="Pfam" id="PF07650">
    <property type="entry name" value="KH_2"/>
    <property type="match status" value="1"/>
</dbReference>
<evidence type="ECO:0000256" key="9">
    <source>
        <dbReference type="SAM" id="MobiDB-lite"/>
    </source>
</evidence>
<organism evidence="12 13">
    <name type="scientific">Actinoplanes teichomyceticus</name>
    <dbReference type="NCBI Taxonomy" id="1867"/>
    <lineage>
        <taxon>Bacteria</taxon>
        <taxon>Bacillati</taxon>
        <taxon>Actinomycetota</taxon>
        <taxon>Actinomycetes</taxon>
        <taxon>Micromonosporales</taxon>
        <taxon>Micromonosporaceae</taxon>
        <taxon>Actinoplanes</taxon>
    </lineage>
</organism>
<feature type="binding site" evidence="6">
    <location>
        <begin position="316"/>
        <end position="319"/>
    </location>
    <ligand>
        <name>GTP</name>
        <dbReference type="ChEBI" id="CHEBI:37565"/>
    </ligand>
</feature>
<keyword evidence="4 6" id="KW-0694">RNA-binding</keyword>
<comment type="subcellular location">
    <subcellularLocation>
        <location evidence="6">Cytoplasm</location>
    </subcellularLocation>
    <subcellularLocation>
        <location evidence="6">Cell membrane</location>
        <topology evidence="6">Peripheral membrane protein</topology>
    </subcellularLocation>
</comment>
<evidence type="ECO:0000256" key="2">
    <source>
        <dbReference type="ARBA" id="ARBA00020484"/>
    </source>
</evidence>
<dbReference type="InterPro" id="IPR005662">
    <property type="entry name" value="GTPase_Era-like"/>
</dbReference>
<dbReference type="GO" id="GO:0005886">
    <property type="term" value="C:plasma membrane"/>
    <property type="evidence" value="ECO:0007669"/>
    <property type="project" value="UniProtKB-SubCell"/>
</dbReference>
<dbReference type="GO" id="GO:0000028">
    <property type="term" value="P:ribosomal small subunit assembly"/>
    <property type="evidence" value="ECO:0007669"/>
    <property type="project" value="TreeGrafter"/>
</dbReference>
<feature type="region of interest" description="Disordered" evidence="9">
    <location>
        <begin position="1"/>
        <end position="194"/>
    </location>
</feature>
<proteinExistence type="inferred from homology"/>
<keyword evidence="6" id="KW-0690">Ribosome biogenesis</keyword>
<evidence type="ECO:0000259" key="10">
    <source>
        <dbReference type="PROSITE" id="PS50823"/>
    </source>
</evidence>
<dbReference type="SUPFAM" id="SSF52540">
    <property type="entry name" value="P-loop containing nucleoside triphosphate hydrolases"/>
    <property type="match status" value="1"/>
</dbReference>
<dbReference type="NCBIfam" id="TIGR00231">
    <property type="entry name" value="small_GTP"/>
    <property type="match status" value="1"/>
</dbReference>
<dbReference type="CDD" id="cd22534">
    <property type="entry name" value="KH-II_Era"/>
    <property type="match status" value="1"/>
</dbReference>
<comment type="function">
    <text evidence="6">An essential GTPase that binds both GDP and GTP, with rapid nucleotide exchange. Plays a role in 16S rRNA processing and 30S ribosomal subunit biogenesis and possibly also in cell cycle regulation and energy metabolism.</text>
</comment>
<dbReference type="GO" id="GO:0003924">
    <property type="term" value="F:GTPase activity"/>
    <property type="evidence" value="ECO:0007669"/>
    <property type="project" value="UniProtKB-UniRule"/>
</dbReference>
<dbReference type="FunFam" id="3.40.50.300:FF:000094">
    <property type="entry name" value="GTPase Era"/>
    <property type="match status" value="1"/>
</dbReference>
<dbReference type="PROSITE" id="PS51713">
    <property type="entry name" value="G_ERA"/>
    <property type="match status" value="1"/>
</dbReference>
<gene>
    <name evidence="6" type="primary">era</name>
    <name evidence="12" type="ORF">FHX34_10270</name>
</gene>
<evidence type="ECO:0000256" key="8">
    <source>
        <dbReference type="RuleBase" id="RU003761"/>
    </source>
</evidence>
<dbReference type="InterPro" id="IPR027417">
    <property type="entry name" value="P-loop_NTPase"/>
</dbReference>
<name>A0A561WI47_ACTTI</name>
<protein>
    <recommendedName>
        <fullName evidence="2 6">GTPase Era</fullName>
    </recommendedName>
</protein>
<evidence type="ECO:0000256" key="7">
    <source>
        <dbReference type="PROSITE-ProRule" id="PRU01050"/>
    </source>
</evidence>
<dbReference type="InterPro" id="IPR005225">
    <property type="entry name" value="Small_GTP-bd"/>
</dbReference>
<dbReference type="AlphaFoldDB" id="A0A561WI47"/>
<dbReference type="GO" id="GO:0005525">
    <property type="term" value="F:GTP binding"/>
    <property type="evidence" value="ECO:0007669"/>
    <property type="project" value="UniProtKB-UniRule"/>
</dbReference>
<reference evidence="12 13" key="1">
    <citation type="submission" date="2019-06" db="EMBL/GenBank/DDBJ databases">
        <title>Sequencing the genomes of 1000 actinobacteria strains.</title>
        <authorList>
            <person name="Klenk H.-P."/>
        </authorList>
    </citation>
    <scope>NUCLEOTIDE SEQUENCE [LARGE SCALE GENOMIC DNA]</scope>
    <source>
        <strain evidence="12 13">DSM 43866</strain>
    </source>
</reference>
<evidence type="ECO:0000256" key="1">
    <source>
        <dbReference type="ARBA" id="ARBA00007921"/>
    </source>
</evidence>
<dbReference type="Gene3D" id="3.40.50.300">
    <property type="entry name" value="P-loop containing nucleotide triphosphate hydrolases"/>
    <property type="match status" value="1"/>
</dbReference>
<feature type="domain" description="Era-type G" evidence="11">
    <location>
        <begin position="199"/>
        <end position="366"/>
    </location>
</feature>
<feature type="compositionally biased region" description="Low complexity" evidence="9">
    <location>
        <begin position="161"/>
        <end position="173"/>
    </location>
</feature>
<accession>A0A561WI47</accession>
<feature type="compositionally biased region" description="Gly residues" evidence="9">
    <location>
        <begin position="137"/>
        <end position="149"/>
    </location>
</feature>
<dbReference type="CDD" id="cd04163">
    <property type="entry name" value="Era"/>
    <property type="match status" value="1"/>
</dbReference>
<keyword evidence="3 6" id="KW-0547">Nucleotide-binding</keyword>
<keyword evidence="6" id="KW-0699">rRNA-binding</keyword>
<feature type="region of interest" description="G5" evidence="7">
    <location>
        <begin position="345"/>
        <end position="347"/>
    </location>
</feature>
<dbReference type="HAMAP" id="MF_00367">
    <property type="entry name" value="GTPase_Era"/>
    <property type="match status" value="1"/>
</dbReference>
<evidence type="ECO:0000256" key="4">
    <source>
        <dbReference type="ARBA" id="ARBA00022884"/>
    </source>
</evidence>
<dbReference type="InterPro" id="IPR004044">
    <property type="entry name" value="KH_dom_type_2"/>
</dbReference>
<dbReference type="GO" id="GO:0005829">
    <property type="term" value="C:cytosol"/>
    <property type="evidence" value="ECO:0007669"/>
    <property type="project" value="TreeGrafter"/>
</dbReference>
<dbReference type="FunFam" id="3.30.300.20:FF:000003">
    <property type="entry name" value="GTPase Era"/>
    <property type="match status" value="1"/>
</dbReference>
<evidence type="ECO:0000313" key="12">
    <source>
        <dbReference type="EMBL" id="TWG23524.1"/>
    </source>
</evidence>
<dbReference type="PROSITE" id="PS50823">
    <property type="entry name" value="KH_TYPE_2"/>
    <property type="match status" value="1"/>
</dbReference>
<comment type="caution">
    <text evidence="12">The sequence shown here is derived from an EMBL/GenBank/DDBJ whole genome shotgun (WGS) entry which is preliminary data.</text>
</comment>
<comment type="similarity">
    <text evidence="1 6 7 8">Belongs to the TRAFAC class TrmE-Era-EngA-EngB-Septin-like GTPase superfamily. Era GTPase family.</text>
</comment>
<feature type="binding site" evidence="6">
    <location>
        <begin position="254"/>
        <end position="258"/>
    </location>
    <ligand>
        <name>GTP</name>
        <dbReference type="ChEBI" id="CHEBI:37565"/>
    </ligand>
</feature>
<dbReference type="EMBL" id="VIWY01000002">
    <property type="protein sequence ID" value="TWG23524.1"/>
    <property type="molecule type" value="Genomic_DNA"/>
</dbReference>
<keyword evidence="13" id="KW-1185">Reference proteome</keyword>
<dbReference type="Gene3D" id="3.30.300.20">
    <property type="match status" value="1"/>
</dbReference>
<evidence type="ECO:0000256" key="6">
    <source>
        <dbReference type="HAMAP-Rule" id="MF_00367"/>
    </source>
</evidence>
<feature type="binding site" evidence="6">
    <location>
        <begin position="207"/>
        <end position="214"/>
    </location>
    <ligand>
        <name>GTP</name>
        <dbReference type="ChEBI" id="CHEBI:37565"/>
    </ligand>
</feature>
<keyword evidence="6" id="KW-0963">Cytoplasm</keyword>
<evidence type="ECO:0000259" key="11">
    <source>
        <dbReference type="PROSITE" id="PS51713"/>
    </source>
</evidence>
<evidence type="ECO:0000313" key="13">
    <source>
        <dbReference type="Proteomes" id="UP000320239"/>
    </source>
</evidence>
<dbReference type="InterPro" id="IPR015946">
    <property type="entry name" value="KH_dom-like_a/b"/>
</dbReference>
<evidence type="ECO:0000256" key="5">
    <source>
        <dbReference type="ARBA" id="ARBA00023134"/>
    </source>
</evidence>
<dbReference type="NCBIfam" id="NF000908">
    <property type="entry name" value="PRK00089.1"/>
    <property type="match status" value="1"/>
</dbReference>
<dbReference type="InterPro" id="IPR006073">
    <property type="entry name" value="GTP-bd"/>
</dbReference>
<feature type="compositionally biased region" description="Gly residues" evidence="9">
    <location>
        <begin position="85"/>
        <end position="116"/>
    </location>
</feature>
<dbReference type="GO" id="GO:0043024">
    <property type="term" value="F:ribosomal small subunit binding"/>
    <property type="evidence" value="ECO:0007669"/>
    <property type="project" value="TreeGrafter"/>
</dbReference>
<dbReference type="GO" id="GO:0070181">
    <property type="term" value="F:small ribosomal subunit rRNA binding"/>
    <property type="evidence" value="ECO:0007669"/>
    <property type="project" value="UniProtKB-UniRule"/>
</dbReference>
<dbReference type="Proteomes" id="UP000320239">
    <property type="component" value="Unassembled WGS sequence"/>
</dbReference>
<feature type="compositionally biased region" description="Basic and acidic residues" evidence="9">
    <location>
        <begin position="48"/>
        <end position="74"/>
    </location>
</feature>